<dbReference type="EMBL" id="VNIQ01000001">
    <property type="protein sequence ID" value="TYQ08766.1"/>
    <property type="molecule type" value="Genomic_DNA"/>
</dbReference>
<dbReference type="GO" id="GO:0000976">
    <property type="term" value="F:transcription cis-regulatory region binding"/>
    <property type="evidence" value="ECO:0007669"/>
    <property type="project" value="TreeGrafter"/>
</dbReference>
<dbReference type="Gene3D" id="1.10.357.10">
    <property type="entry name" value="Tetracycline Repressor, domain 2"/>
    <property type="match status" value="1"/>
</dbReference>
<dbReference type="InterPro" id="IPR001647">
    <property type="entry name" value="HTH_TetR"/>
</dbReference>
<dbReference type="PROSITE" id="PS50977">
    <property type="entry name" value="HTH_TETR_2"/>
    <property type="match status" value="1"/>
</dbReference>
<dbReference type="PANTHER" id="PTHR30055">
    <property type="entry name" value="HTH-TYPE TRANSCRIPTIONAL REGULATOR RUTR"/>
    <property type="match status" value="1"/>
</dbReference>
<dbReference type="AlphaFoldDB" id="A0A652YYK9"/>
<sequence length="209" mass="22694">MIEKRHYQSKVRGDAARRTRELIRDAGAALFVDKGYVSATAKDIADAAGVAPRTVFTAFPGGKLEIFEAAFSHALEAESGDDSAPVRRDHSDPDDVRRLVAQIVEQSVGLLERAGPLMMTAVQSSGADADMRRLAAESSEQSFANATSIAEGLSEHGLLRNDISVDKASGVLAALVSPHVHQQLRSIGGWNVNDYREWLEFAIRTNLMY</sequence>
<dbReference type="InterPro" id="IPR009057">
    <property type="entry name" value="Homeodomain-like_sf"/>
</dbReference>
<comment type="caution">
    <text evidence="2">The sequence shown here is derived from an EMBL/GenBank/DDBJ whole genome shotgun (WGS) entry which is preliminary data.</text>
</comment>
<gene>
    <name evidence="2" type="ORF">FNL38_1011143</name>
</gene>
<dbReference type="GO" id="GO:0003700">
    <property type="term" value="F:DNA-binding transcription factor activity"/>
    <property type="evidence" value="ECO:0007669"/>
    <property type="project" value="TreeGrafter"/>
</dbReference>
<organism evidence="2">
    <name type="scientific">Nocardia globerula</name>
    <dbReference type="NCBI Taxonomy" id="1818"/>
    <lineage>
        <taxon>Bacteria</taxon>
        <taxon>Bacillati</taxon>
        <taxon>Actinomycetota</taxon>
        <taxon>Actinomycetes</taxon>
        <taxon>Mycobacteriales</taxon>
        <taxon>Nocardiaceae</taxon>
        <taxon>Nocardia</taxon>
    </lineage>
</organism>
<dbReference type="Pfam" id="PF00440">
    <property type="entry name" value="TetR_N"/>
    <property type="match status" value="1"/>
</dbReference>
<accession>A0A652YYK9</accession>
<dbReference type="InterPro" id="IPR050109">
    <property type="entry name" value="HTH-type_TetR-like_transc_reg"/>
</dbReference>
<dbReference type="PANTHER" id="PTHR30055:SF226">
    <property type="entry name" value="HTH-TYPE TRANSCRIPTIONAL REGULATOR PKSA"/>
    <property type="match status" value="1"/>
</dbReference>
<reference evidence="2" key="1">
    <citation type="submission" date="2019-07" db="EMBL/GenBank/DDBJ databases">
        <title>Genomic Encyclopedia of Type Strains, Phase IV (KMG-IV): sequencing the most valuable type-strain genomes for metagenomic binning, comparative biology and taxonomic classification.</title>
        <authorList>
            <person name="Goeker M."/>
        </authorList>
    </citation>
    <scope>NUCLEOTIDE SEQUENCE</scope>
    <source>
        <strain evidence="2">DSM 44596</strain>
    </source>
</reference>
<evidence type="ECO:0000313" key="2">
    <source>
        <dbReference type="EMBL" id="TYQ08766.1"/>
    </source>
</evidence>
<dbReference type="SUPFAM" id="SSF46689">
    <property type="entry name" value="Homeodomain-like"/>
    <property type="match status" value="1"/>
</dbReference>
<keyword evidence="1" id="KW-0238">DNA-binding</keyword>
<protein>
    <submittedName>
        <fullName evidence="2">TetR family transcriptional regulator</fullName>
    </submittedName>
</protein>
<evidence type="ECO:0000256" key="1">
    <source>
        <dbReference type="ARBA" id="ARBA00023125"/>
    </source>
</evidence>
<name>A0A652YYK9_NOCGL</name>
<proteinExistence type="predicted"/>